<dbReference type="Proteomes" id="UP001054945">
    <property type="component" value="Unassembled WGS sequence"/>
</dbReference>
<accession>A0AAV4U0R8</accession>
<evidence type="ECO:0000313" key="3">
    <source>
        <dbReference type="Proteomes" id="UP001054945"/>
    </source>
</evidence>
<sequence>MNRTPSNAHKQPFEHEFDCSTPPTLEKIPSLPEFQGRRYGQHHLSDVTPASSWRRRDAGIGPPSIQFGESMCSGRARDYRGRAPRARAHP</sequence>
<evidence type="ECO:0000256" key="1">
    <source>
        <dbReference type="SAM" id="MobiDB-lite"/>
    </source>
</evidence>
<dbReference type="AlphaFoldDB" id="A0AAV4U0R8"/>
<organism evidence="2 3">
    <name type="scientific">Caerostris extrusa</name>
    <name type="common">Bark spider</name>
    <name type="synonym">Caerostris bankana</name>
    <dbReference type="NCBI Taxonomy" id="172846"/>
    <lineage>
        <taxon>Eukaryota</taxon>
        <taxon>Metazoa</taxon>
        <taxon>Ecdysozoa</taxon>
        <taxon>Arthropoda</taxon>
        <taxon>Chelicerata</taxon>
        <taxon>Arachnida</taxon>
        <taxon>Araneae</taxon>
        <taxon>Araneomorphae</taxon>
        <taxon>Entelegynae</taxon>
        <taxon>Araneoidea</taxon>
        <taxon>Araneidae</taxon>
        <taxon>Caerostris</taxon>
    </lineage>
</organism>
<keyword evidence="3" id="KW-1185">Reference proteome</keyword>
<name>A0AAV4U0R8_CAEEX</name>
<proteinExistence type="predicted"/>
<feature type="region of interest" description="Disordered" evidence="1">
    <location>
        <begin position="1"/>
        <end position="24"/>
    </location>
</feature>
<dbReference type="EMBL" id="BPLR01012095">
    <property type="protein sequence ID" value="GIY51356.1"/>
    <property type="molecule type" value="Genomic_DNA"/>
</dbReference>
<feature type="region of interest" description="Disordered" evidence="1">
    <location>
        <begin position="45"/>
        <end position="90"/>
    </location>
</feature>
<comment type="caution">
    <text evidence="2">The sequence shown here is derived from an EMBL/GenBank/DDBJ whole genome shotgun (WGS) entry which is preliminary data.</text>
</comment>
<evidence type="ECO:0000313" key="2">
    <source>
        <dbReference type="EMBL" id="GIY51356.1"/>
    </source>
</evidence>
<reference evidence="2 3" key="1">
    <citation type="submission" date="2021-06" db="EMBL/GenBank/DDBJ databases">
        <title>Caerostris extrusa draft genome.</title>
        <authorList>
            <person name="Kono N."/>
            <person name="Arakawa K."/>
        </authorList>
    </citation>
    <scope>NUCLEOTIDE SEQUENCE [LARGE SCALE GENOMIC DNA]</scope>
</reference>
<protein>
    <submittedName>
        <fullName evidence="2">Uncharacterized protein</fullName>
    </submittedName>
</protein>
<gene>
    <name evidence="2" type="ORF">CEXT_29031</name>
</gene>